<keyword evidence="30 33" id="KW-0449">Lipoprotein</keyword>
<keyword evidence="17 33" id="KW-1161">Viral attachment to host cell</keyword>
<keyword evidence="18 33" id="KW-0946">Virion</keyword>
<evidence type="ECO:0000256" key="33">
    <source>
        <dbReference type="HAMAP-Rule" id="MF_04083"/>
    </source>
</evidence>
<dbReference type="FunFam" id="2.170.40.20:FF:000003">
    <property type="entry name" value="Envelope glycoprotein gp160"/>
    <property type="match status" value="1"/>
</dbReference>
<dbReference type="GO" id="GO:0055036">
    <property type="term" value="C:virion membrane"/>
    <property type="evidence" value="ECO:0007669"/>
    <property type="project" value="UniProtKB-SubCell"/>
</dbReference>
<dbReference type="Pfam" id="PF00516">
    <property type="entry name" value="GP120"/>
    <property type="match status" value="1"/>
</dbReference>
<dbReference type="InterPro" id="IPR000328">
    <property type="entry name" value="GP41-like"/>
</dbReference>
<comment type="subcellular location">
    <subcellularLocation>
        <location evidence="3">Host cell membrane</location>
        <topology evidence="3">Peripheral membrane protein</topology>
    </subcellularLocation>
    <subcellularLocation>
        <location evidence="1">Host cell membrane</location>
        <topology evidence="1">Single-pass type I membrane protein</topology>
    </subcellularLocation>
    <subcellularLocation>
        <location evidence="2">Host endosome membrane</location>
        <topology evidence="2">Peripheral membrane protein</topology>
    </subcellularLocation>
    <subcellularLocation>
        <location evidence="5">Host endosome membrane</location>
        <topology evidence="5">Single-pass type I membrane protein</topology>
    </subcellularLocation>
    <subcellularLocation>
        <location evidence="6">Virion membrane</location>
        <topology evidence="6">Peripheral membrane protein</topology>
    </subcellularLocation>
    <subcellularLocation>
        <location evidence="4">Virion membrane</location>
        <topology evidence="4">Single-pass type I membrane protein</topology>
    </subcellularLocation>
</comment>
<feature type="compositionally biased region" description="Low complexity" evidence="35">
    <location>
        <begin position="453"/>
        <end position="464"/>
    </location>
</feature>
<comment type="function">
    <text evidence="33">Transmembrane protein gp41: Acts as a class I viral fusion protein. Under the current model, the protein has at least 3 conformational states: pre-fusion native state, pre-hairpin intermediate state, and post-fusion hairpin state. During fusion of viral and target intracellular membranes, the coiled coil regions (heptad repeats) assume a trimer-of-hairpins structure, positioning the fusion peptide in close proximity to the C-terminal region of the ectodomain. The formation of this structure appears to drive apposition and subsequent fusion of viral and target cell membranes. Complete fusion occurs in host cell endosomes and is dynamin-dependent, however some lipid transfer might occur at the plasma membrane. The virus undergoes clathrin-dependent internalization long before endosomal fusion, thus minimizing the surface exposure of conserved viral epitopes during fusion and reducing the efficacy of inhibitors targeting these epitopes. Membranes fusion leads to delivery of the nucleocapsid into the cytoplasm.</text>
</comment>
<feature type="lipid moiety-binding region" description="S-palmitoyl cysteine; by host" evidence="33">
    <location>
        <position position="769"/>
    </location>
</feature>
<feature type="coiled-coil region" evidence="33">
    <location>
        <begin position="638"/>
        <end position="672"/>
    </location>
</feature>
<feature type="region of interest" description="Immunosuppression" evidence="33">
    <location>
        <begin position="579"/>
        <end position="597"/>
    </location>
</feature>
<comment type="domain">
    <text evidence="33">The YXXL motif is involved in determining the exact site of viral release at the surface of infected mononuclear cells and promotes endocytosis. YXXL and di-leucine endocytosis motifs interact directly or indirectly with the clathrin adapter complexes, opperate independently, and their activities are not additive.</text>
</comment>
<keyword evidence="8 33" id="KW-1170">Fusion of virus membrane with host endosomal membrane</keyword>
<dbReference type="GO" id="GO:0075512">
    <property type="term" value="P:clathrin-dependent endocytosis of virus by host cell"/>
    <property type="evidence" value="ECO:0007669"/>
    <property type="project" value="UniProtKB-UniRule"/>
</dbReference>
<dbReference type="InterPro" id="IPR036377">
    <property type="entry name" value="Gp120_core_sf"/>
</dbReference>
<evidence type="ECO:0000256" key="16">
    <source>
        <dbReference type="ARBA" id="ARBA00022729"/>
    </source>
</evidence>
<keyword evidence="9 33" id="KW-1032">Host cell membrane</keyword>
<feature type="chain" id="PRO_5023484540" description="Envelope glycoprotein gp160" evidence="33">
    <location>
        <begin position="32"/>
        <end position="861"/>
    </location>
</feature>
<comment type="PTM">
    <text evidence="33">Highly glycosylated by host. The high number of glycan on the protein is reffered to as 'glycan shield' because it contributes to hide protein sequence from adaptive immune system.</text>
</comment>
<keyword evidence="19 33" id="KW-1043">Host membrane</keyword>
<dbReference type="GO" id="GO:1903908">
    <property type="term" value="P:positive regulation of plasma membrane raft polarization"/>
    <property type="evidence" value="ECO:0007669"/>
    <property type="project" value="UniProtKB-UniRule"/>
</dbReference>
<dbReference type="FunFam" id="1.20.5.490:FF:000001">
    <property type="entry name" value="Envelope glycoprotein gp160"/>
    <property type="match status" value="1"/>
</dbReference>
<evidence type="ECO:0000256" key="35">
    <source>
        <dbReference type="SAM" id="MobiDB-lite"/>
    </source>
</evidence>
<feature type="short sequence motif" description="YXXL motif; contains endocytosis signal" evidence="33">
    <location>
        <begin position="717"/>
        <end position="720"/>
    </location>
</feature>
<evidence type="ECO:0000256" key="23">
    <source>
        <dbReference type="ARBA" id="ARBA00023046"/>
    </source>
</evidence>
<feature type="transmembrane region" description="Helical" evidence="34">
    <location>
        <begin position="20"/>
        <end position="41"/>
    </location>
</feature>
<dbReference type="GO" id="GO:0016020">
    <property type="term" value="C:membrane"/>
    <property type="evidence" value="ECO:0007669"/>
    <property type="project" value="UniProtKB-UniRule"/>
</dbReference>
<keyword evidence="24 33" id="KW-0175">Coiled coil</keyword>
<evidence type="ECO:0000256" key="25">
    <source>
        <dbReference type="ARBA" id="ARBA00023136"/>
    </source>
</evidence>
<dbReference type="GO" id="GO:0020002">
    <property type="term" value="C:host cell plasma membrane"/>
    <property type="evidence" value="ECO:0007669"/>
    <property type="project" value="UniProtKB-SubCell"/>
</dbReference>
<keyword evidence="7 33" id="KW-1168">Fusion of virus membrane with host membrane</keyword>
<feature type="domain" description="Retroviral envelope protein GP41-like" evidence="37">
    <location>
        <begin position="535"/>
        <end position="723"/>
    </location>
</feature>
<comment type="PTM">
    <text evidence="33">Palmitoylation of the transmembrane protein and of Env polyprotein (prior to its proteolytic cleavage) is essential for their association with host cell membrane lipid rafts. Palmitoylation is therefore required for envelope trafficking to classical lipid rafts, but not for viral replication.</text>
</comment>
<evidence type="ECO:0000256" key="10">
    <source>
        <dbReference type="ARBA" id="ARBA00022570"/>
    </source>
</evidence>
<evidence type="ECO:0000256" key="32">
    <source>
        <dbReference type="ARBA" id="ARBA00062028"/>
    </source>
</evidence>
<evidence type="ECO:0000256" key="11">
    <source>
        <dbReference type="ARBA" id="ARBA00022581"/>
    </source>
</evidence>
<evidence type="ECO:0000256" key="29">
    <source>
        <dbReference type="ARBA" id="ARBA00023280"/>
    </source>
</evidence>
<evidence type="ECO:0000256" key="4">
    <source>
        <dbReference type="ARBA" id="ARBA00004563"/>
    </source>
</evidence>
<evidence type="ECO:0000256" key="28">
    <source>
        <dbReference type="ARBA" id="ARBA00023180"/>
    </source>
</evidence>
<comment type="domain">
    <text evidence="33">The membrane proximal external region (MPER) present in gp41 is a tryptophan-rich region recognized by the antibodies 2F5, Z13, and 4E10. MPER seems to play a role in fusion.</text>
</comment>
<dbReference type="GO" id="GO:0005198">
    <property type="term" value="F:structural molecule activity"/>
    <property type="evidence" value="ECO:0007669"/>
    <property type="project" value="UniProtKB-UniRule"/>
</dbReference>
<keyword evidence="22 33" id="KW-1133">Transmembrane helix</keyword>
<evidence type="ECO:0000256" key="6">
    <source>
        <dbReference type="ARBA" id="ARBA00004650"/>
    </source>
</evidence>
<keyword evidence="13 33" id="KW-0165">Cleavage on pair of basic residues</keyword>
<gene>
    <name evidence="33 38" type="primary">env</name>
</gene>
<comment type="domain">
    <text evidence="33 34">The 17 amino acids long immunosuppressive region is present in many retroviral envelope proteins. Synthetic peptides derived from this relatively conserved sequence inhibit immune function in vitro and in vivo.</text>
</comment>
<keyword evidence="28 33" id="KW-0325">Glycoprotein</keyword>
<dbReference type="GO" id="GO:0019064">
    <property type="term" value="P:fusion of virus membrane with host plasma membrane"/>
    <property type="evidence" value="ECO:0007669"/>
    <property type="project" value="UniProtKB-UniRule"/>
</dbReference>
<dbReference type="GO" id="GO:0052031">
    <property type="term" value="P:symbiont-mediated perturbation of host defense response"/>
    <property type="evidence" value="ECO:0007669"/>
    <property type="project" value="UniProtKB-UniRule"/>
</dbReference>
<evidence type="ECO:0000256" key="27">
    <source>
        <dbReference type="ARBA" id="ARBA00023157"/>
    </source>
</evidence>
<dbReference type="FunFam" id="1.10.287.210:FF:000001">
    <property type="entry name" value="Envelope glycoprotein gp160"/>
    <property type="match status" value="1"/>
</dbReference>
<sequence length="861" mass="98163">MRVTGIRKNYQHLWRWGTMLLGMLMICSAAENLWVTVYYGVPVWKEATTTLFCASDAKAYDTEVHNVWATHACVPTDPNPQEVVLGNVTENFNMWKNDMVEQMHEDIISLWDQSLKPCVRLTPLCVTLNCTNLNTTNLNTTEGYTSSNTSSTIEGEEIKNCSFNITTSIKTKVKDYAFFYKLDVIPIKNDNTSYRLINCNTSVITQACPKVSFEPIPIHYCTPAGFAILKCNNKRFNGTGPCTNVSTVQCTHGIRPVVSTQLLLNGSLAEEEVVIRSSNFTDNTKTIIVQLNKSVEINCTRPHNNTRKSIPLGPGKAWYTTGEVTGDIRQAHCNLSRTEWNNTLKQITKKLREQFGNKTIIFNQPSGGDLEVVMHNFNCGGEFFYCNTSQLFNSTWNANDTSTWNDTTEKITLPCRIKQIVNMWQEVGKAMYAPPIEGQIRCSSNITGLLLTRDGGNTNNTNKTTETETETFRPGGGDMRDNWRSELYKYKIVKIEPLGVAPTRAKRRVVQREKRAVGTIGAMFLGFLGAAGSTMGAASITLTVQARQLLSGIVQQQRNLLRAIEAQQHLLQLTVWGIKQLQARVLAVERYLKDQQLLGIWGCSGKLICTTAVPWNVSWSNKSLSEIWDNMTWMEWEREIDNYTREIYTLIEESQNQQEKNELELLELDKWASLWNWFDITKWLWYIKIFIMIVGGLVGLRIVFAVLSIVNRVRQGYSPLSLQTRLPTQRGPGRPEGIEEEGGEQDRDRSERLVIGFLPFFWEDLRNLCLFSYHHLRDLLLIVARIVELLGRRGWEALRYWWNLLQYWIQELKNSAISLLNTTAIAVAEGTDRVIEVAQRAYRVILNIPTRIRQGLERALL</sequence>
<comment type="function">
    <text evidence="33">Surface protein gp120: Attaches the virus to the host lymphoid cell by binding to the primary receptor CD4. This interaction induces a structural rearrangement creating a high affinity binding site for a chemokine coreceptor like CXCR4 and/or CCR5. Acts as a ligand for CD209/DC-SIGN and CLEC4M/DC-SIGNR, which are respectively found on dendritic cells (DCs), and on endothelial cells of liver sinusoids and lymph node sinuses. These interactions allow capture of viral particles at mucosal surfaces by these cells and subsequent transmission to permissive cells. HIV subverts the migration properties of dendritic cells to gain access to CD4+ T-cells in lymph nodes. Virus transmission to permissive T-cells occurs either in trans (without DCs infection, through viral capture and transmission), or in cis (following DCs productive infection, through the usual CD4-gp120 interaction), thereby inducing a robust infection. In trans infection, bound virions remain infectious over days and it is proposed that they are not degraded, but protected in non-lysosomal acidic organelles within the DCs close to the cell membrane thus contributing to the viral infectious potential during DCs' migration from the periphery to the lymphoid tissues. On arrival at lymphoid tissues, intact virions recycle back to DCs' cell surface allowing virus transmission to CD4+ T-cells.</text>
</comment>
<evidence type="ECO:0000256" key="20">
    <source>
        <dbReference type="ARBA" id="ARBA00022879"/>
    </source>
</evidence>
<keyword evidence="16 33" id="KW-0732">Signal</keyword>
<comment type="subunit">
    <text evidence="33">The mature envelope protein (Env) consists of a homotrimer of non-covalently associated gp120-gp41 heterodimers. The resulting complex protrudes from the virus surface as a spike. There seems to be as few as 10 spikes on the average virion. Surface protein gp120 interacts with host CD4, CCR5 and CXCR4. Gp120 also interacts with the C-type lectins CD209/DC-SIGN and CLEC4M/DC-SIGNR (collectively referred to as DC-SIGN(R)). Gp120 and gp41 interact with GalCer. Gp120 interacts with host ITGA4/ITGB7 complex; on CD4+ T-cells, this interaction results in rapid activation of integrin ITGAL/LFA-1, which facilitates efficient cell-to-cell spreading of HIV-1. Gp120 interacts with cell-associated heparan sulfate; this interaction increases virus infectivity on permissive cells and may be involved in infection of CD4- cells.</text>
</comment>
<evidence type="ECO:0000256" key="31">
    <source>
        <dbReference type="ARBA" id="ARBA00023296"/>
    </source>
</evidence>
<evidence type="ECO:0000256" key="3">
    <source>
        <dbReference type="ARBA" id="ARBA00004505"/>
    </source>
</evidence>
<dbReference type="Gene3D" id="1.20.5.490">
    <property type="entry name" value="Single helix bin"/>
    <property type="match status" value="1"/>
</dbReference>
<comment type="miscellaneous">
    <text evidence="33">HIV-1 lineages are divided in three main groups, M (for Major), O (for Outlier), and N (for New, or Non-M, Non-O). The vast majority of strains found worldwide belong to the group M. Group O seems to be endemic to and largely confined to Cameroon and neighboring countries in West Central Africa, where these viruses represent a small minority of HIV-1 strains. The group N is represented by a limited number of isolates from Cameroonian persons. The group M is further subdivided in 9 clades or subtypes (A to D, F to H, J and K).</text>
</comment>
<evidence type="ECO:0000256" key="7">
    <source>
        <dbReference type="ARBA" id="ARBA00022506"/>
    </source>
</evidence>
<comment type="domain">
    <text evidence="33">Some of the most genetically diverse regions of the viral genome are present in Env. They are called variable regions 1 through 5 (V1 through V5). Coreceptor usage of gp120 is determined mainly by the primary structure of the third variable region (V3) in the outer domain of gp120. The sequence of V3 determines which coreceptor, CCR5 and/or CXCR4 (corresponding to R5/macrophage, X4/T cell and R5X4/T cell and macrophage tropism), is used to trigger the fusion potential of the Env complex, and hence which cells the virus can infect. Binding to CCR5 involves a region adjacent in addition to V3.</text>
</comment>
<evidence type="ECO:0000256" key="22">
    <source>
        <dbReference type="ARBA" id="ARBA00022989"/>
    </source>
</evidence>
<keyword evidence="10 33" id="KW-1165">Clathrin-mediated endocytosis of virus by host</keyword>
<feature type="site" description="Cleavage; by host furin" evidence="33">
    <location>
        <begin position="515"/>
        <end position="516"/>
    </location>
</feature>
<evidence type="ECO:0000256" key="9">
    <source>
        <dbReference type="ARBA" id="ARBA00022511"/>
    </source>
</evidence>
<dbReference type="GO" id="GO:0044175">
    <property type="term" value="C:host cell endosome membrane"/>
    <property type="evidence" value="ECO:0007669"/>
    <property type="project" value="UniProtKB-SubCell"/>
</dbReference>
<keyword evidence="20 33" id="KW-0261">Viral envelope protein</keyword>
<evidence type="ECO:0000313" key="38">
    <source>
        <dbReference type="EMBL" id="AOK87629.1"/>
    </source>
</evidence>
<feature type="region of interest" description="CD4-binding loop" evidence="33">
    <location>
        <begin position="365"/>
        <end position="375"/>
    </location>
</feature>
<evidence type="ECO:0000259" key="36">
    <source>
        <dbReference type="Pfam" id="PF00516"/>
    </source>
</evidence>
<dbReference type="SUPFAM" id="SSF56502">
    <property type="entry name" value="gp120 core"/>
    <property type="match status" value="2"/>
</dbReference>
<feature type="region of interest" description="Disordered" evidence="35">
    <location>
        <begin position="453"/>
        <end position="478"/>
    </location>
</feature>
<feature type="short sequence motif" description="Di-leucine internalization motif" evidence="33">
    <location>
        <begin position="860"/>
        <end position="861"/>
    </location>
</feature>
<dbReference type="Gene3D" id="2.170.40.20">
    <property type="entry name" value="Human immunodeficiency virus 1, Gp160, envelope glycoprotein"/>
    <property type="match status" value="2"/>
</dbReference>
<feature type="disulfide bond" evidence="33">
    <location>
        <begin position="231"/>
        <end position="242"/>
    </location>
</feature>
<evidence type="ECO:0000256" key="14">
    <source>
        <dbReference type="ARBA" id="ARBA00022692"/>
    </source>
</evidence>
<evidence type="ECO:0000256" key="8">
    <source>
        <dbReference type="ARBA" id="ARBA00022510"/>
    </source>
</evidence>
<comment type="miscellaneous">
    <text evidence="33">Inhibitors targeting HIV-1 viral envelope proteins are used as antiretroviral drugs. Attachment of virions to the cell surface via non-specific interactions and CD4 binding can be blocked by inhibitors that include cyanovirin-N, cyclotriazadisulfonamide analogs, PRO 2000, TNX 355 and PRO 542. In addition, BMS 806 can block CD4-induced conformational changes. Env interactions with the coreceptor molecules can be targeted by CCR5 antagonists including SCH-D, maraviroc (UK 427857) and aplaviroc (GW 873140), and the CXCR4 antagonist AMD 070. Fusion of viral and cellular membranes can be inhibited by peptides such as enfuvirtide and tifuvirtide (T 1249). Resistance to inhibitors associated with mutations in Env are observed. Most of the time, single mutations confer only a modest reduction in drug susceptibility. Combination of several mutations is usually required to develop a high-level drug resistance.</text>
</comment>
<dbReference type="GO" id="GO:1903911">
    <property type="term" value="P:positive regulation of receptor clustering"/>
    <property type="evidence" value="ECO:0007669"/>
    <property type="project" value="UniProtKB-UniRule"/>
</dbReference>
<dbReference type="FunFam" id="2.170.40.20:FF:000001">
    <property type="entry name" value="Envelope glycoprotein gp160"/>
    <property type="match status" value="1"/>
</dbReference>
<keyword evidence="23 33" id="KW-1039">Host endosome</keyword>
<evidence type="ECO:0000256" key="18">
    <source>
        <dbReference type="ARBA" id="ARBA00022844"/>
    </source>
</evidence>
<evidence type="ECO:0000256" key="21">
    <source>
        <dbReference type="ARBA" id="ARBA00022890"/>
    </source>
</evidence>
<evidence type="ECO:0000256" key="13">
    <source>
        <dbReference type="ARBA" id="ARBA00022685"/>
    </source>
</evidence>
<keyword evidence="27 33" id="KW-1015">Disulfide bond</keyword>
<dbReference type="CDD" id="cd09909">
    <property type="entry name" value="HIV-1-like_HR1-HR2"/>
    <property type="match status" value="1"/>
</dbReference>
<dbReference type="InterPro" id="IPR037527">
    <property type="entry name" value="Gp160"/>
</dbReference>
<comment type="subcellular location">
    <molecule>Surface protein gp120</molecule>
    <subcellularLocation>
        <location evidence="33">Virion membrane</location>
        <topology evidence="33">Peripheral membrane protein</topology>
    </subcellularLocation>
    <subcellularLocation>
        <location evidence="33">Host cell membrane</location>
        <topology evidence="33">Peripheral membrane protein</topology>
    </subcellularLocation>
    <subcellularLocation>
        <location evidence="33">Host endosome membrane</location>
        <topology evidence="33">Single-pass type I membrane protein</topology>
    </subcellularLocation>
    <text evidence="33">The surface protein is not anchored to the viral envelope, but associates with the extravirion surface through its binding to TM. It is probably concentrated at the site of budding and incorporated into the virions possibly by contacts between the cytoplasmic tail of Env and the N-terminus of Gag.</text>
</comment>
<evidence type="ECO:0000259" key="37">
    <source>
        <dbReference type="Pfam" id="PF00517"/>
    </source>
</evidence>
<keyword evidence="12 33" id="KW-1162">Viral penetration into host cytoplasm</keyword>
<feature type="region of interest" description="MPER; binding to GalCer" evidence="33">
    <location>
        <begin position="667"/>
        <end position="688"/>
    </location>
</feature>
<keyword evidence="14 33" id="KW-0812">Transmembrane</keyword>
<name>A0A1C8Z1U4_HV1</name>
<evidence type="ECO:0000256" key="30">
    <source>
        <dbReference type="ARBA" id="ARBA00023288"/>
    </source>
</evidence>
<dbReference type="SUPFAM" id="SSF58069">
    <property type="entry name" value="Virus ectodomain"/>
    <property type="match status" value="1"/>
</dbReference>
<evidence type="ECO:0000256" key="34">
    <source>
        <dbReference type="RuleBase" id="RU363095"/>
    </source>
</evidence>
<comment type="PTM">
    <text evidence="33">Specific enzymatic cleavages in vivo yield mature proteins. Envelope glycoproteins are synthesized as a inactive precursor that is heavily N-glycosylated and processed likely by host cell furin in the Golgi to yield the mature SU and TM proteins. The cleavage site between SU and TM requires the minimal sequence [KR]-X-[KR]-R. About 2 of the 9 disulfide bonds of gp41 are reduced by P4HB/PDI, following binding to CD4 receptor.</text>
</comment>
<evidence type="ECO:0000256" key="5">
    <source>
        <dbReference type="ARBA" id="ARBA00004578"/>
    </source>
</evidence>
<evidence type="ECO:0000256" key="24">
    <source>
        <dbReference type="ARBA" id="ARBA00023054"/>
    </source>
</evidence>
<keyword evidence="25 33" id="KW-0472">Membrane</keyword>
<keyword evidence="31 33" id="KW-1160">Virus entry into host cell</keyword>
<feature type="domain" description="Human immunodeficiency virus 1 envelope glycoprotein Gp120" evidence="36">
    <location>
        <begin position="33"/>
        <end position="515"/>
    </location>
</feature>
<dbReference type="Gene3D" id="1.10.287.210">
    <property type="match status" value="1"/>
</dbReference>
<proteinExistence type="inferred from homology"/>
<comment type="function">
    <text evidence="33">Envelope glycoprotein gp160: Oligomerizes in the host endoplasmic reticulum into predominantly trimers. In a second time, gp160 transits in the host Golgi, where glycosylation is completed. The precursor is then proteolytically cleaved in the trans-Golgi and thereby activated by cellular furin or furin-like proteases to produce gp120 and gp41.</text>
</comment>
<dbReference type="EMBL" id="KX693264">
    <property type="protein sequence ID" value="AOK87629.1"/>
    <property type="molecule type" value="Genomic_DNA"/>
</dbReference>
<dbReference type="InterPro" id="IPR000777">
    <property type="entry name" value="HIV1_Gp120"/>
</dbReference>
<dbReference type="HAMAP" id="MF_04083">
    <property type="entry name" value="HIV_ENV"/>
    <property type="match status" value="1"/>
</dbReference>
<dbReference type="GO" id="GO:0019082">
    <property type="term" value="P:viral protein processing"/>
    <property type="evidence" value="ECO:0007669"/>
    <property type="project" value="UniProtKB-UniRule"/>
</dbReference>
<dbReference type="GO" id="GO:0019031">
    <property type="term" value="C:viral envelope"/>
    <property type="evidence" value="ECO:0007669"/>
    <property type="project" value="UniProtKB-KW"/>
</dbReference>
<organismHost>
    <name type="scientific">Homo sapiens</name>
    <name type="common">Human</name>
    <dbReference type="NCBI Taxonomy" id="9606"/>
</organismHost>
<reference evidence="38" key="1">
    <citation type="submission" date="2016-08" db="EMBL/GenBank/DDBJ databases">
        <title>Escape from humoral immunity is associated with treatment failure in HIV-1-infected patients receiving long-term antiretroviral therapy: implication for predicting treatment outcome and designing individual therapeutic regimen.</title>
        <authorList>
            <person name="Ouyang Y."/>
            <person name="Yin Q."/>
            <person name="Li Z."/>
            <person name="Ma L."/>
        </authorList>
    </citation>
    <scope>NUCLEOTIDE SEQUENCE</scope>
    <source>
        <strain evidence="38">2408-0-6</strain>
    </source>
</reference>
<evidence type="ECO:0000256" key="1">
    <source>
        <dbReference type="ARBA" id="ARBA00004402"/>
    </source>
</evidence>
<keyword evidence="29 33" id="KW-0899">Viral immunoevasion</keyword>
<feature type="transmembrane region" description="Helical" evidence="34">
    <location>
        <begin position="683"/>
        <end position="710"/>
    </location>
</feature>
<comment type="subunit">
    <text evidence="32">The mature envelope protein (Env) consists of a homotrimer of non-covalently associated gp120-gp41 heterodimers. The resulting complex protrudes from the virus surface as a spike. There seems to be as few as 10 spikes on the average virion. Interacts with host CD4, CCR5 and CXCR4. Gp120 also interacts with the C-type lectins CD209/DC-SIGN and CLEC4M/DC-SIGNR (collectively referred to as DC-SIGN(R)). Gp120 and gp41 interact with GalCer. Gp120 interacts with host ITGA4/ITGB7 complex; on CD4+ T-cells, this interaction results in rapid activation of integrin ITGAL/LFA-1, which facilitates efficient cell-to-cell spreading of HIV-1. Gp120 interacts with cell-associated heparan sulfate; this interaction increases virus infectivity on permissive cells and may be involved in infection of CD4- cells.</text>
</comment>
<evidence type="ECO:0000256" key="15">
    <source>
        <dbReference type="ARBA" id="ARBA00022703"/>
    </source>
</evidence>
<organism evidence="38">
    <name type="scientific">Human immunodeficiency virus type 1</name>
    <name type="common">HIV-1</name>
    <dbReference type="NCBI Taxonomy" id="11676"/>
    <lineage>
        <taxon>Viruses</taxon>
        <taxon>Riboviria</taxon>
        <taxon>Pararnavirae</taxon>
        <taxon>Artverviricota</taxon>
        <taxon>Revtraviricetes</taxon>
        <taxon>Ortervirales</taxon>
        <taxon>Retroviridae</taxon>
        <taxon>Orthoretrovirinae</taxon>
        <taxon>Lentivirus</taxon>
        <taxon>Lentivirus humimdef1</taxon>
    </lineage>
</organism>
<evidence type="ECO:0000256" key="17">
    <source>
        <dbReference type="ARBA" id="ARBA00022804"/>
    </source>
</evidence>
<comment type="subcellular location">
    <molecule>Transmembrane protein gp41</molecule>
    <subcellularLocation>
        <location evidence="33">Virion membrane</location>
        <topology evidence="33">Single-pass type I membrane protein</topology>
    </subcellularLocation>
    <subcellularLocation>
        <location evidence="33">Host cell membrane</location>
        <topology evidence="33">Single-pass type I membrane protein</topology>
    </subcellularLocation>
    <subcellularLocation>
        <location evidence="33">Host endosome membrane</location>
        <topology evidence="33">Single-pass type I membrane protein</topology>
    </subcellularLocation>
    <text evidence="33">It is probably concentrated at the site of budding and incorporated into the virions possibly by contacts between the cytoplasmic tail of Env and the N-terminus of Gag.</text>
</comment>
<feature type="topological domain" description="Cytoplasmic" evidence="33">
    <location>
        <begin position="711"/>
        <end position="861"/>
    </location>
</feature>
<feature type="chain" id="PRO_5023484539" description="Transmembrane protein gp41" evidence="33">
    <location>
        <begin position="516"/>
        <end position="861"/>
    </location>
</feature>
<dbReference type="Pfam" id="PF00517">
    <property type="entry name" value="GP41"/>
    <property type="match status" value="1"/>
</dbReference>
<evidence type="ECO:0000256" key="12">
    <source>
        <dbReference type="ARBA" id="ARBA00022595"/>
    </source>
</evidence>
<dbReference type="GO" id="GO:0039654">
    <property type="term" value="P:fusion of virus membrane with host endosome membrane"/>
    <property type="evidence" value="ECO:0007669"/>
    <property type="project" value="UniProtKB-UniRule"/>
</dbReference>
<protein>
    <recommendedName>
        <fullName evidence="33">Envelope glycoprotein gp160</fullName>
    </recommendedName>
    <alternativeName>
        <fullName evidence="33">Env polyprotein</fullName>
    </alternativeName>
    <component>
        <recommendedName>
            <fullName evidence="33">Surface protein gp120</fullName>
            <shortName evidence="33">SU</shortName>
        </recommendedName>
        <alternativeName>
            <fullName evidence="33">Glycoprotein 120</fullName>
            <shortName evidence="33">gp120</shortName>
        </alternativeName>
    </component>
    <component>
        <recommendedName>
            <fullName evidence="33">Transmembrane protein gp41</fullName>
            <shortName evidence="33">TM</shortName>
        </recommendedName>
        <alternativeName>
            <fullName evidence="33">Glycoprotein 41</fullName>
            <shortName evidence="33">gp41</shortName>
        </alternativeName>
    </component>
</protein>
<keyword evidence="26 33" id="KW-0564">Palmitate</keyword>
<keyword evidence="21 33" id="KW-1164">Virus endocytosis by host</keyword>
<comment type="similarity">
    <text evidence="33">Belongs to the HIV-1 env protein family.</text>
</comment>
<feature type="region of interest" description="Disordered" evidence="35">
    <location>
        <begin position="723"/>
        <end position="747"/>
    </location>
</feature>
<accession>A0A1C8Z1U4</accession>
<comment type="caution">
    <text evidence="33 34">Lacks conserved residue(s) required for the propagation of feature annotation.</text>
</comment>
<feature type="disulfide bond" evidence="33">
    <location>
        <begin position="53"/>
        <end position="73"/>
    </location>
</feature>
<evidence type="ECO:0000256" key="2">
    <source>
        <dbReference type="ARBA" id="ARBA00004433"/>
    </source>
</evidence>
<evidence type="ECO:0000256" key="26">
    <source>
        <dbReference type="ARBA" id="ARBA00023139"/>
    </source>
</evidence>
<feature type="transmembrane region" description="Helical" evidence="34">
    <location>
        <begin position="516"/>
        <end position="540"/>
    </location>
</feature>
<keyword evidence="15 33" id="KW-0053">Apoptosis</keyword>
<keyword evidence="11 33" id="KW-0945">Host-virus interaction</keyword>
<feature type="disulfide bond" evidence="33">
    <location>
        <begin position="221"/>
        <end position="250"/>
    </location>
</feature>
<comment type="domain">
    <text evidence="33">The CD4-binding region is targeted by the antibody b12.</text>
</comment>
<evidence type="ECO:0000256" key="19">
    <source>
        <dbReference type="ARBA" id="ARBA00022870"/>
    </source>
</evidence>
<feature type="disulfide bond" evidence="33">
    <location>
        <begin position="603"/>
        <end position="609"/>
    </location>
</feature>
<dbReference type="GO" id="GO:0019062">
    <property type="term" value="P:virion attachment to host cell"/>
    <property type="evidence" value="ECO:0007669"/>
    <property type="project" value="UniProtKB-UniRule"/>
</dbReference>